<evidence type="ECO:0000256" key="13">
    <source>
        <dbReference type="ARBA" id="ARBA00029488"/>
    </source>
</evidence>
<evidence type="ECO:0000256" key="5">
    <source>
        <dbReference type="ARBA" id="ARBA00022759"/>
    </source>
</evidence>
<dbReference type="PANTHER" id="PTHR30194:SF3">
    <property type="entry name" value="CROSSOVER JUNCTION ENDODEOXYRIBONUCLEASE RUVC"/>
    <property type="match status" value="1"/>
</dbReference>
<keyword evidence="11" id="KW-0234">DNA repair</keyword>
<evidence type="ECO:0000256" key="11">
    <source>
        <dbReference type="ARBA" id="ARBA00023204"/>
    </source>
</evidence>
<dbReference type="GO" id="GO:0046872">
    <property type="term" value="F:metal ion binding"/>
    <property type="evidence" value="ECO:0007669"/>
    <property type="project" value="UniProtKB-KW"/>
</dbReference>
<keyword evidence="6" id="KW-0227">DNA damage</keyword>
<evidence type="ECO:0000256" key="2">
    <source>
        <dbReference type="ARBA" id="ARBA00022490"/>
    </source>
</evidence>
<evidence type="ECO:0000313" key="15">
    <source>
        <dbReference type="EMBL" id="HHI65743.1"/>
    </source>
</evidence>
<gene>
    <name evidence="15" type="ORF">ENL70_04260</name>
</gene>
<keyword evidence="7" id="KW-0378">Hydrolase</keyword>
<dbReference type="EMBL" id="DRUY01000142">
    <property type="protein sequence ID" value="HHI65743.1"/>
    <property type="molecule type" value="Genomic_DNA"/>
</dbReference>
<accession>A0A7C5KDU8</accession>
<protein>
    <recommendedName>
        <fullName evidence="13">crossover junction endodeoxyribonuclease</fullName>
        <ecNumber evidence="13">3.1.21.10</ecNumber>
    </recommendedName>
    <alternativeName>
        <fullName evidence="14">Holliday junction resolvase RuvC</fullName>
    </alternativeName>
</protein>
<evidence type="ECO:0000256" key="1">
    <source>
        <dbReference type="ARBA" id="ARBA00009518"/>
    </source>
</evidence>
<evidence type="ECO:0000256" key="9">
    <source>
        <dbReference type="ARBA" id="ARBA00023125"/>
    </source>
</evidence>
<name>A0A7C5KDU8_9BACT</name>
<keyword evidence="4" id="KW-0479">Metal-binding</keyword>
<dbReference type="FunFam" id="3.30.420.10:FF:000002">
    <property type="entry name" value="Crossover junction endodeoxyribonuclease RuvC"/>
    <property type="match status" value="1"/>
</dbReference>
<dbReference type="CDD" id="cd16962">
    <property type="entry name" value="RuvC"/>
    <property type="match status" value="1"/>
</dbReference>
<sequence length="158" mass="18081">MIILGVDPGVADIGYAIVKREEKVNLEDCGLIQLYNCSQDERLCKIFEELNFIVDKYNPDVCSIEKLFYFKNQKTVMDVSEGRGIIKLVLNKRNIKYKEYTPKEVKRLISGNGLANKAQVRRSVEYILGQNFSNLRDDVTDAIALALVYSDNDSIYSR</sequence>
<proteinExistence type="inferred from homology"/>
<comment type="similarity">
    <text evidence="1">Belongs to the RuvC family.</text>
</comment>
<dbReference type="InterPro" id="IPR002176">
    <property type="entry name" value="X-over_junc_endoDNase_RuvC"/>
</dbReference>
<comment type="catalytic activity">
    <reaction evidence="12">
        <text>Endonucleolytic cleavage at a junction such as a reciprocal single-stranded crossover between two homologous DNA duplexes (Holliday junction).</text>
        <dbReference type="EC" id="3.1.21.10"/>
    </reaction>
</comment>
<keyword evidence="9" id="KW-0238">DNA-binding</keyword>
<dbReference type="SUPFAM" id="SSF53098">
    <property type="entry name" value="Ribonuclease H-like"/>
    <property type="match status" value="1"/>
</dbReference>
<dbReference type="GO" id="GO:0006281">
    <property type="term" value="P:DNA repair"/>
    <property type="evidence" value="ECO:0007669"/>
    <property type="project" value="UniProtKB-KW"/>
</dbReference>
<keyword evidence="3" id="KW-0540">Nuclease</keyword>
<keyword evidence="5" id="KW-0255">Endonuclease</keyword>
<reference evidence="15" key="1">
    <citation type="journal article" date="2020" name="mSystems">
        <title>Genome- and Community-Level Interaction Insights into Carbon Utilization and Element Cycling Functions of Hydrothermarchaeota in Hydrothermal Sediment.</title>
        <authorList>
            <person name="Zhou Z."/>
            <person name="Liu Y."/>
            <person name="Xu W."/>
            <person name="Pan J."/>
            <person name="Luo Z.H."/>
            <person name="Li M."/>
        </authorList>
    </citation>
    <scope>NUCLEOTIDE SEQUENCE [LARGE SCALE GENOMIC DNA]</scope>
    <source>
        <strain evidence="15">SpSt-1019</strain>
    </source>
</reference>
<dbReference type="InterPro" id="IPR020563">
    <property type="entry name" value="X-over_junc_endoDNase_Mg_BS"/>
</dbReference>
<dbReference type="AlphaFoldDB" id="A0A7C5KDU8"/>
<dbReference type="EC" id="3.1.21.10" evidence="13"/>
<keyword evidence="8" id="KW-0460">Magnesium</keyword>
<evidence type="ECO:0000256" key="14">
    <source>
        <dbReference type="ARBA" id="ARBA00030265"/>
    </source>
</evidence>
<comment type="caution">
    <text evidence="15">The sequence shown here is derived from an EMBL/GenBank/DDBJ whole genome shotgun (WGS) entry which is preliminary data.</text>
</comment>
<evidence type="ECO:0000256" key="10">
    <source>
        <dbReference type="ARBA" id="ARBA00023172"/>
    </source>
</evidence>
<evidence type="ECO:0000256" key="4">
    <source>
        <dbReference type="ARBA" id="ARBA00022723"/>
    </source>
</evidence>
<keyword evidence="2" id="KW-0963">Cytoplasm</keyword>
<evidence type="ECO:0000256" key="12">
    <source>
        <dbReference type="ARBA" id="ARBA00029354"/>
    </source>
</evidence>
<evidence type="ECO:0000256" key="6">
    <source>
        <dbReference type="ARBA" id="ARBA00022763"/>
    </source>
</evidence>
<dbReference type="GO" id="GO:0006310">
    <property type="term" value="P:DNA recombination"/>
    <property type="evidence" value="ECO:0007669"/>
    <property type="project" value="UniProtKB-KW"/>
</dbReference>
<dbReference type="GO" id="GO:0008821">
    <property type="term" value="F:crossover junction DNA endonuclease activity"/>
    <property type="evidence" value="ECO:0007669"/>
    <property type="project" value="UniProtKB-EC"/>
</dbReference>
<dbReference type="Gene3D" id="3.30.420.10">
    <property type="entry name" value="Ribonuclease H-like superfamily/Ribonuclease H"/>
    <property type="match status" value="1"/>
</dbReference>
<dbReference type="InterPro" id="IPR012337">
    <property type="entry name" value="RNaseH-like_sf"/>
</dbReference>
<dbReference type="PROSITE" id="PS01321">
    <property type="entry name" value="RUVC"/>
    <property type="match status" value="1"/>
</dbReference>
<dbReference type="GO" id="GO:0003677">
    <property type="term" value="F:DNA binding"/>
    <property type="evidence" value="ECO:0007669"/>
    <property type="project" value="UniProtKB-KW"/>
</dbReference>
<keyword evidence="10" id="KW-0233">DNA recombination</keyword>
<evidence type="ECO:0000256" key="3">
    <source>
        <dbReference type="ARBA" id="ARBA00022722"/>
    </source>
</evidence>
<dbReference type="InterPro" id="IPR036397">
    <property type="entry name" value="RNaseH_sf"/>
</dbReference>
<dbReference type="PANTHER" id="PTHR30194">
    <property type="entry name" value="CROSSOVER JUNCTION ENDODEOXYRIBONUCLEASE RUVC"/>
    <property type="match status" value="1"/>
</dbReference>
<evidence type="ECO:0000256" key="8">
    <source>
        <dbReference type="ARBA" id="ARBA00022842"/>
    </source>
</evidence>
<dbReference type="Pfam" id="PF02075">
    <property type="entry name" value="RuvC"/>
    <property type="match status" value="1"/>
</dbReference>
<evidence type="ECO:0000256" key="7">
    <source>
        <dbReference type="ARBA" id="ARBA00022801"/>
    </source>
</evidence>
<dbReference type="PRINTS" id="PR00696">
    <property type="entry name" value="RSOLVASERUVC"/>
</dbReference>
<organism evidence="15">
    <name type="scientific">Thermodesulfobium narugense</name>
    <dbReference type="NCBI Taxonomy" id="184064"/>
    <lineage>
        <taxon>Bacteria</taxon>
        <taxon>Pseudomonadati</taxon>
        <taxon>Thermodesulfobiota</taxon>
        <taxon>Thermodesulfobiia</taxon>
        <taxon>Thermodesulfobiales</taxon>
        <taxon>Thermodesulfobiaceae</taxon>
        <taxon>Thermodesulfobium</taxon>
    </lineage>
</organism>